<feature type="transmembrane region" description="Helical" evidence="8">
    <location>
        <begin position="12"/>
        <end position="33"/>
    </location>
</feature>
<evidence type="ECO:0000256" key="5">
    <source>
        <dbReference type="ARBA" id="ARBA00022692"/>
    </source>
</evidence>
<evidence type="ECO:0000256" key="4">
    <source>
        <dbReference type="ARBA" id="ARBA00022475"/>
    </source>
</evidence>
<evidence type="ECO:0000256" key="2">
    <source>
        <dbReference type="ARBA" id="ARBA00005632"/>
    </source>
</evidence>
<feature type="transmembrane region" description="Helical" evidence="8">
    <location>
        <begin position="40"/>
        <end position="61"/>
    </location>
</feature>
<gene>
    <name evidence="9" type="ORF">FG486_00540</name>
</gene>
<evidence type="ECO:0000256" key="6">
    <source>
        <dbReference type="ARBA" id="ARBA00022989"/>
    </source>
</evidence>
<evidence type="ECO:0000256" key="8">
    <source>
        <dbReference type="SAM" id="Phobius"/>
    </source>
</evidence>
<dbReference type="InterPro" id="IPR009315">
    <property type="entry name" value="P_starv_induced_PsiE"/>
</dbReference>
<sequence length="117" mass="12471">MAVRGFHLIEHLLLVLIALMTMAAAGIEVGGIIAARTISLADILLMFLYTEVIGMIAVFYTGRGSPFVYPIFIAITALARLIVLQGKDMSPDKILFEAGAILLLAISAVVITRAGRA</sequence>
<keyword evidence="6 8" id="KW-1133">Transmembrane helix</keyword>
<proteinExistence type="inferred from homology"/>
<dbReference type="GO" id="GO:0016036">
    <property type="term" value="P:cellular response to phosphate starvation"/>
    <property type="evidence" value="ECO:0007669"/>
    <property type="project" value="InterPro"/>
</dbReference>
<dbReference type="EMBL" id="VDES01000001">
    <property type="protein sequence ID" value="MBA1372810.1"/>
    <property type="molecule type" value="Genomic_DNA"/>
</dbReference>
<dbReference type="AlphaFoldDB" id="A0A7V8RAT9"/>
<keyword evidence="7 8" id="KW-0472">Membrane</keyword>
<dbReference type="InterPro" id="IPR020948">
    <property type="entry name" value="P_starv_induced_PsiE-like"/>
</dbReference>
<dbReference type="PANTHER" id="PTHR37819">
    <property type="entry name" value="PROTEIN PSIE"/>
    <property type="match status" value="1"/>
</dbReference>
<organism evidence="9 10">
    <name type="scientific">Sphingomonas ursincola</name>
    <dbReference type="NCBI Taxonomy" id="56361"/>
    <lineage>
        <taxon>Bacteria</taxon>
        <taxon>Pseudomonadati</taxon>
        <taxon>Pseudomonadota</taxon>
        <taxon>Alphaproteobacteria</taxon>
        <taxon>Sphingomonadales</taxon>
        <taxon>Sphingomonadaceae</taxon>
        <taxon>Sphingomonas</taxon>
    </lineage>
</organism>
<dbReference type="PANTHER" id="PTHR37819:SF1">
    <property type="entry name" value="PROTEIN PSIE"/>
    <property type="match status" value="1"/>
</dbReference>
<evidence type="ECO:0000256" key="3">
    <source>
        <dbReference type="ARBA" id="ARBA00021903"/>
    </source>
</evidence>
<keyword evidence="10" id="KW-1185">Reference proteome</keyword>
<reference evidence="9 10" key="1">
    <citation type="journal article" date="1994" name="Int. J. Syst. Bacteriol.">
        <title>Phylogenetic positions of novel aerobic, bacteriochlorophyll a-containing bacteria and description of Roseococcus thiosulfatophilus gen. nov., sp. nov., Erythromicrobium ramosum gen. nov., sp. nov., and Erythrobacter litoralis sp. nov.</title>
        <authorList>
            <person name="Yurkov V."/>
            <person name="Stackebrandt E."/>
            <person name="Holmes A."/>
            <person name="Fuerst J.A."/>
            <person name="Hugenholtz P."/>
            <person name="Golecki J."/>
            <person name="Gad'on N."/>
            <person name="Gorlenko V.M."/>
            <person name="Kompantseva E.I."/>
            <person name="Drews G."/>
        </authorList>
    </citation>
    <scope>NUCLEOTIDE SEQUENCE [LARGE SCALE GENOMIC DNA]</scope>
    <source>
        <strain evidence="9 10">KR-99</strain>
    </source>
</reference>
<dbReference type="Proteomes" id="UP000589292">
    <property type="component" value="Unassembled WGS sequence"/>
</dbReference>
<protein>
    <recommendedName>
        <fullName evidence="3">Protein PsiE</fullName>
    </recommendedName>
</protein>
<comment type="caution">
    <text evidence="9">The sequence shown here is derived from an EMBL/GenBank/DDBJ whole genome shotgun (WGS) entry which is preliminary data.</text>
</comment>
<comment type="subcellular location">
    <subcellularLocation>
        <location evidence="1">Cell inner membrane</location>
        <topology evidence="1">Multi-pass membrane protein</topology>
    </subcellularLocation>
</comment>
<evidence type="ECO:0000313" key="9">
    <source>
        <dbReference type="EMBL" id="MBA1372810.1"/>
    </source>
</evidence>
<evidence type="ECO:0000256" key="1">
    <source>
        <dbReference type="ARBA" id="ARBA00004429"/>
    </source>
</evidence>
<name>A0A7V8RAT9_9SPHN</name>
<accession>A0A7V8RAT9</accession>
<dbReference type="Pfam" id="PF06146">
    <property type="entry name" value="PsiE"/>
    <property type="match status" value="1"/>
</dbReference>
<evidence type="ECO:0000313" key="10">
    <source>
        <dbReference type="Proteomes" id="UP000589292"/>
    </source>
</evidence>
<keyword evidence="4" id="KW-1003">Cell membrane</keyword>
<feature type="transmembrane region" description="Helical" evidence="8">
    <location>
        <begin position="95"/>
        <end position="115"/>
    </location>
</feature>
<comment type="similarity">
    <text evidence="2">Belongs to the PsiE family.</text>
</comment>
<keyword evidence="5 8" id="KW-0812">Transmembrane</keyword>
<evidence type="ECO:0000256" key="7">
    <source>
        <dbReference type="ARBA" id="ARBA00023136"/>
    </source>
</evidence>
<feature type="transmembrane region" description="Helical" evidence="8">
    <location>
        <begin position="67"/>
        <end position="83"/>
    </location>
</feature>
<dbReference type="GO" id="GO:0005886">
    <property type="term" value="C:plasma membrane"/>
    <property type="evidence" value="ECO:0007669"/>
    <property type="project" value="UniProtKB-SubCell"/>
</dbReference>